<dbReference type="Gene3D" id="3.30.1470.10">
    <property type="entry name" value="Photosystem I PsaD, reaction center subunit II"/>
    <property type="match status" value="1"/>
</dbReference>
<reference evidence="3 4" key="1">
    <citation type="submission" date="2024-05" db="EMBL/GenBank/DDBJ databases">
        <title>Genome sequencing and assembly of Indian major carp, Cirrhinus mrigala (Hamilton, 1822).</title>
        <authorList>
            <person name="Mohindra V."/>
            <person name="Chowdhury L.M."/>
            <person name="Lal K."/>
            <person name="Jena J.K."/>
        </authorList>
    </citation>
    <scope>NUCLEOTIDE SEQUENCE [LARGE SCALE GENOMIC DNA]</scope>
    <source>
        <strain evidence="3">CM1030</strain>
        <tissue evidence="3">Blood</tissue>
    </source>
</reference>
<organism evidence="3 4">
    <name type="scientific">Cirrhinus mrigala</name>
    <name type="common">Mrigala</name>
    <dbReference type="NCBI Taxonomy" id="683832"/>
    <lineage>
        <taxon>Eukaryota</taxon>
        <taxon>Metazoa</taxon>
        <taxon>Chordata</taxon>
        <taxon>Craniata</taxon>
        <taxon>Vertebrata</taxon>
        <taxon>Euteleostomi</taxon>
        <taxon>Actinopterygii</taxon>
        <taxon>Neopterygii</taxon>
        <taxon>Teleostei</taxon>
        <taxon>Ostariophysi</taxon>
        <taxon>Cypriniformes</taxon>
        <taxon>Cyprinidae</taxon>
        <taxon>Labeoninae</taxon>
        <taxon>Labeonini</taxon>
        <taxon>Cirrhinus</taxon>
    </lineage>
</organism>
<feature type="region of interest" description="Disordered" evidence="1">
    <location>
        <begin position="34"/>
        <end position="81"/>
    </location>
</feature>
<feature type="compositionally biased region" description="Basic and acidic residues" evidence="1">
    <location>
        <begin position="71"/>
        <end position="81"/>
    </location>
</feature>
<evidence type="ECO:0000313" key="3">
    <source>
        <dbReference type="EMBL" id="KAL0175303.1"/>
    </source>
</evidence>
<gene>
    <name evidence="3" type="ORF">M9458_031271</name>
</gene>
<feature type="non-terminal residue" evidence="3">
    <location>
        <position position="1"/>
    </location>
</feature>
<evidence type="ECO:0000256" key="1">
    <source>
        <dbReference type="SAM" id="MobiDB-lite"/>
    </source>
</evidence>
<proteinExistence type="predicted"/>
<evidence type="ECO:0000313" key="4">
    <source>
        <dbReference type="Proteomes" id="UP001529510"/>
    </source>
</evidence>
<dbReference type="CDD" id="cd00201">
    <property type="entry name" value="WW"/>
    <property type="match status" value="1"/>
</dbReference>
<keyword evidence="4" id="KW-1185">Reference proteome</keyword>
<dbReference type="PANTHER" id="PTHR21715">
    <property type="entry name" value="RH04127P"/>
    <property type="match status" value="1"/>
</dbReference>
<dbReference type="EMBL" id="JAMKFB020000015">
    <property type="protein sequence ID" value="KAL0175303.1"/>
    <property type="molecule type" value="Genomic_DNA"/>
</dbReference>
<dbReference type="Proteomes" id="UP001529510">
    <property type="component" value="Unassembled WGS sequence"/>
</dbReference>
<feature type="non-terminal residue" evidence="3">
    <location>
        <position position="81"/>
    </location>
</feature>
<dbReference type="PANTHER" id="PTHR21715:SF0">
    <property type="entry name" value="RH04127P"/>
    <property type="match status" value="1"/>
</dbReference>
<sequence length="81" mass="9488">QDVTGEVYYFNFSTGQSTWDHPCDEHYRRLVELERERNQHGRTAPTAGTAVKKDKEKKKKKEKKEKKKDKKKEPEGVRAPG</sequence>
<dbReference type="InterPro" id="IPR001202">
    <property type="entry name" value="WW_dom"/>
</dbReference>
<dbReference type="Pfam" id="PF00397">
    <property type="entry name" value="WW"/>
    <property type="match status" value="1"/>
</dbReference>
<evidence type="ECO:0000259" key="2">
    <source>
        <dbReference type="PROSITE" id="PS50020"/>
    </source>
</evidence>
<name>A0ABD0PML8_CIRMR</name>
<dbReference type="InterPro" id="IPR036020">
    <property type="entry name" value="WW_dom_sf"/>
</dbReference>
<accession>A0ABD0PML8</accession>
<feature type="domain" description="WW" evidence="2">
    <location>
        <begin position="1"/>
        <end position="24"/>
    </location>
</feature>
<dbReference type="InterPro" id="IPR053233">
    <property type="entry name" value="ABRA-related"/>
</dbReference>
<dbReference type="PROSITE" id="PS50020">
    <property type="entry name" value="WW_DOMAIN_2"/>
    <property type="match status" value="1"/>
</dbReference>
<feature type="compositionally biased region" description="Basic residues" evidence="1">
    <location>
        <begin position="55"/>
        <end position="70"/>
    </location>
</feature>
<dbReference type="AlphaFoldDB" id="A0ABD0PML8"/>
<comment type="caution">
    <text evidence="3">The sequence shown here is derived from an EMBL/GenBank/DDBJ whole genome shotgun (WGS) entry which is preliminary data.</text>
</comment>
<dbReference type="SUPFAM" id="SSF51045">
    <property type="entry name" value="WW domain"/>
    <property type="match status" value="1"/>
</dbReference>
<protein>
    <recommendedName>
        <fullName evidence="2">WW domain-containing protein</fullName>
    </recommendedName>
</protein>